<proteinExistence type="predicted"/>
<dbReference type="Proteomes" id="UP000199202">
    <property type="component" value="Unassembled WGS sequence"/>
</dbReference>
<dbReference type="PANTHER" id="PTHR46112">
    <property type="entry name" value="AMINOPEPTIDASE"/>
    <property type="match status" value="1"/>
</dbReference>
<evidence type="ECO:0000313" key="2">
    <source>
        <dbReference type="EMBL" id="SDK63051.1"/>
    </source>
</evidence>
<dbReference type="PANTHER" id="PTHR46112:SF3">
    <property type="entry name" value="AMINOPEPTIDASE YPDF"/>
    <property type="match status" value="1"/>
</dbReference>
<keyword evidence="2" id="KW-0645">Protease</keyword>
<keyword evidence="2" id="KW-0031">Aminopeptidase</keyword>
<dbReference type="SUPFAM" id="SSF53092">
    <property type="entry name" value="Creatinase/prolidase N-terminal domain"/>
    <property type="match status" value="1"/>
</dbReference>
<dbReference type="GO" id="GO:0004177">
    <property type="term" value="F:aminopeptidase activity"/>
    <property type="evidence" value="ECO:0007669"/>
    <property type="project" value="UniProtKB-KW"/>
</dbReference>
<evidence type="ECO:0000313" key="3">
    <source>
        <dbReference type="Proteomes" id="UP000199202"/>
    </source>
</evidence>
<dbReference type="SUPFAM" id="SSF55920">
    <property type="entry name" value="Creatinase/aminopeptidase"/>
    <property type="match status" value="1"/>
</dbReference>
<reference evidence="2 3" key="1">
    <citation type="submission" date="2016-10" db="EMBL/GenBank/DDBJ databases">
        <authorList>
            <person name="de Groot N.N."/>
        </authorList>
    </citation>
    <scope>NUCLEOTIDE SEQUENCE [LARGE SCALE GENOMIC DNA]</scope>
    <source>
        <strain evidence="2 3">CGMCC 4.6533</strain>
    </source>
</reference>
<feature type="domain" description="Peptidase M24" evidence="1">
    <location>
        <begin position="167"/>
        <end position="382"/>
    </location>
</feature>
<protein>
    <submittedName>
        <fullName evidence="2">Xaa-Pro aminopeptidase</fullName>
    </submittedName>
</protein>
<keyword evidence="3" id="KW-1185">Reference proteome</keyword>
<dbReference type="Gene3D" id="3.90.230.10">
    <property type="entry name" value="Creatinase/methionine aminopeptidase superfamily"/>
    <property type="match status" value="1"/>
</dbReference>
<organism evidence="2 3">
    <name type="scientific">Nonomuraea jiangxiensis</name>
    <dbReference type="NCBI Taxonomy" id="633440"/>
    <lineage>
        <taxon>Bacteria</taxon>
        <taxon>Bacillati</taxon>
        <taxon>Actinomycetota</taxon>
        <taxon>Actinomycetes</taxon>
        <taxon>Streptosporangiales</taxon>
        <taxon>Streptosporangiaceae</taxon>
        <taxon>Nonomuraea</taxon>
    </lineage>
</organism>
<dbReference type="RefSeq" id="WP_090940805.1">
    <property type="nucleotide sequence ID" value="NZ_FNDJ01000017.1"/>
</dbReference>
<evidence type="ECO:0000259" key="1">
    <source>
        <dbReference type="Pfam" id="PF00557"/>
    </source>
</evidence>
<dbReference type="AlphaFoldDB" id="A0A1G9DGQ1"/>
<dbReference type="OrthoDB" id="9761809at2"/>
<sequence>MLGIGAEEYHERQAAMRRLAARSGLEGVVAWSRGGSAQDRYADVYHLTGCYQHQPFLPDVQGRWQARGHAAVVLPVDGPALLLTDSAAVGEPPPAAPLRTAPDLVAAVAEHLRGAVRPGRVGLVGGAAMAAPWWCRLRSVLPAHELVAADELGWAARRVKSAAELRLLRASGALGGQATGAAWAAAVPGATEAEVAAAAVAEIVRAGGAYYGMGISSGARSHTYAACDPAPYRAGRRLSAGDLLRFDLYGSVHGYLFGLARTWVVGAEPTTEQRRLLAAVRDSALAGIEAARPGQRVGEMARRCQEVFERSEFAAHHGLPPQGQAGPWGHGLGLSFEPPWVSCEGPGAGERIEAGMCLVLGHRIAIPSVGGAAYQDGVIVTDSGPEIITPGL</sequence>
<dbReference type="EMBL" id="FNDJ01000017">
    <property type="protein sequence ID" value="SDK63051.1"/>
    <property type="molecule type" value="Genomic_DNA"/>
</dbReference>
<dbReference type="InterPro" id="IPR050659">
    <property type="entry name" value="Peptidase_M24B"/>
</dbReference>
<dbReference type="STRING" id="633440.SAMN05421869_117136"/>
<dbReference type="InterPro" id="IPR000994">
    <property type="entry name" value="Pept_M24"/>
</dbReference>
<gene>
    <name evidence="2" type="ORF">SAMN05421869_117136</name>
</gene>
<dbReference type="InterPro" id="IPR036005">
    <property type="entry name" value="Creatinase/aminopeptidase-like"/>
</dbReference>
<name>A0A1G9DGQ1_9ACTN</name>
<keyword evidence="2" id="KW-0378">Hydrolase</keyword>
<dbReference type="Pfam" id="PF00557">
    <property type="entry name" value="Peptidase_M24"/>
    <property type="match status" value="1"/>
</dbReference>
<accession>A0A1G9DGQ1</accession>
<dbReference type="InterPro" id="IPR029149">
    <property type="entry name" value="Creatin/AminoP/Spt16_N"/>
</dbReference>